<gene>
    <name evidence="2" type="ORF">M9Y10_021072</name>
</gene>
<keyword evidence="1" id="KW-0175">Coiled coil</keyword>
<name>A0ABR2HCW7_9EUKA</name>
<proteinExistence type="predicted"/>
<dbReference type="Proteomes" id="UP001470230">
    <property type="component" value="Unassembled WGS sequence"/>
</dbReference>
<feature type="coiled-coil region" evidence="1">
    <location>
        <begin position="204"/>
        <end position="231"/>
    </location>
</feature>
<dbReference type="EMBL" id="JAPFFF010000031">
    <property type="protein sequence ID" value="KAK8844900.1"/>
    <property type="molecule type" value="Genomic_DNA"/>
</dbReference>
<comment type="caution">
    <text evidence="2">The sequence shown here is derived from an EMBL/GenBank/DDBJ whole genome shotgun (WGS) entry which is preliminary data.</text>
</comment>
<sequence>MNNTRFSLQDMTPAQRTSLENILDKTNHEYENEYQSLTEKEAIINRHRLQFQASLKSSKNRIQNLLKYSNELDIKRNMIDTERETLESQAAEAFKFIESEIKINEETLSRSQHELELVLQKLTYAQTTANQLQKKVNDLENIEGRLILRETELENKIKESNENRPKRAPEKIKQEIDVINKNIPEVNKQIQSRENYIVQREMRKVQFQSERSNLEKKMESIQKVISEHLQKSGLKNDAIRTSISSKIERLTSLETTRTEKKMTITNMRSRIDYQTQKVEELTKNLKDTIQKVEDTKNKLSKKLDETETSIQKYQELKNLIEVTRARRMKSDTQLSNELMSIRQEYRKAQKKFGSERYAIEEAKKKKKELKEALKSYQQQLFQSDVEYKKLKLKKEELNQLEFQIQEEEIRNERQYKLDIITLDDLQKNIGRGQLKMKQLMDDRLDLLSPTITTVERYKSLSEIERKYEEEAKVLNTSMSIKDLKKELNQTLNSIENLKFECTKFKEQKKFNKKQLLLKKVDLEHARNIQQYFEHEKLTHDQNQTEENLVFLRSKEFEIFDLIRKIEKKNEEILERKKNLKIKLVHISEVIEKEKMKNFGSNVSLAVTPGFDSECNNDVRNVEMPPLQLFDVRKIVQFDKLEKFFRTIQVEKRIWCNLVNPSSITSILETWNNEIQKFLDL</sequence>
<organism evidence="2 3">
    <name type="scientific">Tritrichomonas musculus</name>
    <dbReference type="NCBI Taxonomy" id="1915356"/>
    <lineage>
        <taxon>Eukaryota</taxon>
        <taxon>Metamonada</taxon>
        <taxon>Parabasalia</taxon>
        <taxon>Tritrichomonadida</taxon>
        <taxon>Tritrichomonadidae</taxon>
        <taxon>Tritrichomonas</taxon>
    </lineage>
</organism>
<reference evidence="2 3" key="1">
    <citation type="submission" date="2024-04" db="EMBL/GenBank/DDBJ databases">
        <title>Tritrichomonas musculus Genome.</title>
        <authorList>
            <person name="Alves-Ferreira E."/>
            <person name="Grigg M."/>
            <person name="Lorenzi H."/>
            <person name="Galac M."/>
        </authorList>
    </citation>
    <scope>NUCLEOTIDE SEQUENCE [LARGE SCALE GENOMIC DNA]</scope>
    <source>
        <strain evidence="2 3">EAF2021</strain>
    </source>
</reference>
<feature type="coiled-coil region" evidence="1">
    <location>
        <begin position="271"/>
        <end position="442"/>
    </location>
</feature>
<evidence type="ECO:0000313" key="2">
    <source>
        <dbReference type="EMBL" id="KAK8844900.1"/>
    </source>
</evidence>
<accession>A0ABR2HCW7</accession>
<protein>
    <submittedName>
        <fullName evidence="2">Uncharacterized protein</fullName>
    </submittedName>
</protein>
<evidence type="ECO:0000313" key="3">
    <source>
        <dbReference type="Proteomes" id="UP001470230"/>
    </source>
</evidence>
<keyword evidence="3" id="KW-1185">Reference proteome</keyword>
<evidence type="ECO:0000256" key="1">
    <source>
        <dbReference type="SAM" id="Coils"/>
    </source>
</evidence>